<dbReference type="PANTHER" id="PTHR39198">
    <property type="entry name" value="HYPOTHETICAL MEMBRANE PROTEIN, CONSERVED"/>
    <property type="match status" value="1"/>
</dbReference>
<dbReference type="PANTHER" id="PTHR39198:SF1">
    <property type="entry name" value="ALPHA-GALACTOSIDASE NEW3 DOMAIN-CONTAINING PROTEIN"/>
    <property type="match status" value="1"/>
</dbReference>
<keyword evidence="1" id="KW-1133">Transmembrane helix</keyword>
<feature type="domain" description="Alpha-galactosidase NEW3" evidence="2">
    <location>
        <begin position="266"/>
        <end position="341"/>
    </location>
</feature>
<dbReference type="Proteomes" id="UP001597560">
    <property type="component" value="Unassembled WGS sequence"/>
</dbReference>
<reference evidence="4" key="1">
    <citation type="journal article" date="2019" name="Int. J. Syst. Evol. Microbiol.">
        <title>The Global Catalogue of Microorganisms (GCM) 10K type strain sequencing project: providing services to taxonomists for standard genome sequencing and annotation.</title>
        <authorList>
            <consortium name="The Broad Institute Genomics Platform"/>
            <consortium name="The Broad Institute Genome Sequencing Center for Infectious Disease"/>
            <person name="Wu L."/>
            <person name="Ma J."/>
        </authorList>
    </citation>
    <scope>NUCLEOTIDE SEQUENCE [LARGE SCALE GENOMIC DNA]</scope>
    <source>
        <strain evidence="4">KCTC 23098</strain>
    </source>
</reference>
<protein>
    <submittedName>
        <fullName evidence="3">NEW3 domain-containing protein</fullName>
    </submittedName>
</protein>
<dbReference type="InterPro" id="IPR018905">
    <property type="entry name" value="A-galactase_NEW3"/>
</dbReference>
<evidence type="ECO:0000313" key="3">
    <source>
        <dbReference type="EMBL" id="MFD2962187.1"/>
    </source>
</evidence>
<proteinExistence type="predicted"/>
<keyword evidence="1" id="KW-0812">Transmembrane</keyword>
<feature type="transmembrane region" description="Helical" evidence="1">
    <location>
        <begin position="360"/>
        <end position="380"/>
    </location>
</feature>
<comment type="caution">
    <text evidence="3">The sequence shown here is derived from an EMBL/GenBank/DDBJ whole genome shotgun (WGS) entry which is preliminary data.</text>
</comment>
<dbReference type="RefSeq" id="WP_013665985.1">
    <property type="nucleotide sequence ID" value="NZ_JAHVDN010000002.1"/>
</dbReference>
<dbReference type="EMBL" id="JBHUPA010000006">
    <property type="protein sequence ID" value="MFD2962187.1"/>
    <property type="molecule type" value="Genomic_DNA"/>
</dbReference>
<sequence>MLARAKRLYSFFTILFFLLGLLPYSFYENCLAQGLSLYTPYPKISVPPGESIDYSIDLINNSNAIKTSDISVVGLPKDWSYELKSGNWDVAQLSVLPKEKKSFNLKVNVPVKVNKGAFQFRVQAKGYASLPLTVLVSEQGGYKTGFSSDQRNMEGAANSMFTFNATLRNQTADNQVYALTAQALPGWNVSFKANGKQVSSVDMVANQTQNITVEIDPPDETKAGSYRVPVLATTANTSANLEFEVVIKGSYKMELTTPTGLLSTDVTAGESKRVQLALKNSGSADLKNVEMKFSAPANWDVVFEPAKIPLLRPGATVDVFATIKADKKAIAGDYVTELEAKTPEISSKASFRISVETSLLWGWLGIMIILAAIACVYYLIRKYGRR</sequence>
<accession>A0ABW6AY71</accession>
<evidence type="ECO:0000313" key="4">
    <source>
        <dbReference type="Proteomes" id="UP001597560"/>
    </source>
</evidence>
<keyword evidence="4" id="KW-1185">Reference proteome</keyword>
<evidence type="ECO:0000256" key="1">
    <source>
        <dbReference type="SAM" id="Phobius"/>
    </source>
</evidence>
<dbReference type="InterPro" id="IPR013783">
    <property type="entry name" value="Ig-like_fold"/>
</dbReference>
<gene>
    <name evidence="3" type="ORF">ACFS6J_10350</name>
</gene>
<dbReference type="Pfam" id="PF10633">
    <property type="entry name" value="NPCBM_assoc"/>
    <property type="match status" value="1"/>
</dbReference>
<name>A0ABW6AY71_9SPHI</name>
<keyword evidence="1" id="KW-0472">Membrane</keyword>
<dbReference type="Gene3D" id="2.60.40.10">
    <property type="entry name" value="Immunoglobulins"/>
    <property type="match status" value="2"/>
</dbReference>
<organism evidence="3 4">
    <name type="scientific">Olivibacter jilunii</name>
    <dbReference type="NCBI Taxonomy" id="985016"/>
    <lineage>
        <taxon>Bacteria</taxon>
        <taxon>Pseudomonadati</taxon>
        <taxon>Bacteroidota</taxon>
        <taxon>Sphingobacteriia</taxon>
        <taxon>Sphingobacteriales</taxon>
        <taxon>Sphingobacteriaceae</taxon>
        <taxon>Olivibacter</taxon>
    </lineage>
</organism>
<evidence type="ECO:0000259" key="2">
    <source>
        <dbReference type="Pfam" id="PF10633"/>
    </source>
</evidence>